<dbReference type="Pfam" id="PF02588">
    <property type="entry name" value="YitT_membrane"/>
    <property type="match status" value="1"/>
</dbReference>
<dbReference type="InterPro" id="IPR003740">
    <property type="entry name" value="YitT"/>
</dbReference>
<proteinExistence type="predicted"/>
<gene>
    <name evidence="2" type="ORF">BsIDN1_04360</name>
</gene>
<sequence>MSYAILFFDLIVVFASYFIIGAEKLMFTIVMLYVATKVMDFVIEGLNTKKGSDDYFFMQR</sequence>
<protein>
    <submittedName>
        <fullName evidence="2">Uncharacterized protein</fullName>
    </submittedName>
</protein>
<evidence type="ECO:0000313" key="2">
    <source>
        <dbReference type="EMBL" id="BBP86818.1"/>
    </source>
</evidence>
<organism evidence="2 3">
    <name type="scientific">Bacillus safensis</name>
    <dbReference type="NCBI Taxonomy" id="561879"/>
    <lineage>
        <taxon>Bacteria</taxon>
        <taxon>Bacillati</taxon>
        <taxon>Bacillota</taxon>
        <taxon>Bacilli</taxon>
        <taxon>Bacillales</taxon>
        <taxon>Bacillaceae</taxon>
        <taxon>Bacillus</taxon>
    </lineage>
</organism>
<accession>A0A5S9M2A5</accession>
<feature type="transmembrane region" description="Helical" evidence="1">
    <location>
        <begin position="6"/>
        <end position="34"/>
    </location>
</feature>
<keyword evidence="1" id="KW-0812">Transmembrane</keyword>
<keyword evidence="1" id="KW-0472">Membrane</keyword>
<reference evidence="2 3" key="1">
    <citation type="submission" date="2019-12" db="EMBL/GenBank/DDBJ databases">
        <title>Full genome sequence of a Bacillus safensis strain isolated from commercially available natto in Indonesia.</title>
        <authorList>
            <person name="Yoshida M."/>
            <person name="Uomi M."/>
            <person name="Waturangi D."/>
            <person name="Ekaputri J.J."/>
            <person name="Setiamarga D.H.E."/>
        </authorList>
    </citation>
    <scope>NUCLEOTIDE SEQUENCE [LARGE SCALE GENOMIC DNA]</scope>
    <source>
        <strain evidence="2 3">IDN1</strain>
    </source>
</reference>
<name>A0A5S9M2A5_BACIA</name>
<evidence type="ECO:0000313" key="3">
    <source>
        <dbReference type="Proteomes" id="UP000464658"/>
    </source>
</evidence>
<dbReference type="AlphaFoldDB" id="A0A5S9M2A5"/>
<dbReference type="EMBL" id="AP021906">
    <property type="protein sequence ID" value="BBP86818.1"/>
    <property type="molecule type" value="Genomic_DNA"/>
</dbReference>
<dbReference type="Proteomes" id="UP000464658">
    <property type="component" value="Chromosome"/>
</dbReference>
<evidence type="ECO:0000256" key="1">
    <source>
        <dbReference type="SAM" id="Phobius"/>
    </source>
</evidence>
<keyword evidence="1" id="KW-1133">Transmembrane helix</keyword>